<dbReference type="EMBL" id="CP003065">
    <property type="protein sequence ID" value="AEV67868.1"/>
    <property type="molecule type" value="Genomic_DNA"/>
</dbReference>
<dbReference type="Pfam" id="PF10105">
    <property type="entry name" value="DUF2344"/>
    <property type="match status" value="1"/>
</dbReference>
<feature type="domain" description="DUF2344" evidence="1">
    <location>
        <begin position="4"/>
        <end position="166"/>
    </location>
</feature>
<dbReference type="eggNOG" id="COG5011">
    <property type="taxonomic scope" value="Bacteria"/>
</dbReference>
<keyword evidence="3" id="KW-1185">Reference proteome</keyword>
<dbReference type="Proteomes" id="UP000005435">
    <property type="component" value="Chromosome"/>
</dbReference>
<organism evidence="2 3">
    <name type="scientific">Acetivibrio clariflavus (strain DSM 19732 / NBRC 101661 / EBR45)</name>
    <name type="common">Clostridium clariflavum</name>
    <dbReference type="NCBI Taxonomy" id="720554"/>
    <lineage>
        <taxon>Bacteria</taxon>
        <taxon>Bacillati</taxon>
        <taxon>Bacillota</taxon>
        <taxon>Clostridia</taxon>
        <taxon>Eubacteriales</taxon>
        <taxon>Oscillospiraceae</taxon>
        <taxon>Acetivibrio</taxon>
    </lineage>
</organism>
<accession>G8LYW6</accession>
<reference evidence="3" key="1">
    <citation type="submission" date="2011-12" db="EMBL/GenBank/DDBJ databases">
        <title>Complete sequence of Clostridium clariflavum DSM 19732.</title>
        <authorList>
            <consortium name="US DOE Joint Genome Institute"/>
            <person name="Lucas S."/>
            <person name="Han J."/>
            <person name="Lapidus A."/>
            <person name="Cheng J.-F."/>
            <person name="Goodwin L."/>
            <person name="Pitluck S."/>
            <person name="Peters L."/>
            <person name="Teshima H."/>
            <person name="Detter J.C."/>
            <person name="Han C."/>
            <person name="Tapia R."/>
            <person name="Land M."/>
            <person name="Hauser L."/>
            <person name="Kyrpides N."/>
            <person name="Ivanova N."/>
            <person name="Pagani I."/>
            <person name="Kitzmiller T."/>
            <person name="Lynd L."/>
            <person name="Izquierdo J."/>
            <person name="Woyke T."/>
        </authorList>
    </citation>
    <scope>NUCLEOTIDE SEQUENCE [LARGE SCALE GENOMIC DNA]</scope>
    <source>
        <strain evidence="3">DSM 19732 / NBRC 101661 / EBR45</strain>
    </source>
</reference>
<dbReference type="KEGG" id="ccl:Clocl_1207"/>
<gene>
    <name evidence="2" type="ordered locus">Clocl_1207</name>
</gene>
<evidence type="ECO:0000259" key="1">
    <source>
        <dbReference type="Pfam" id="PF10105"/>
    </source>
</evidence>
<dbReference type="AlphaFoldDB" id="G8LYW6"/>
<dbReference type="NCBIfam" id="TIGR03936">
    <property type="entry name" value="sam_1_link_chp"/>
    <property type="match status" value="1"/>
</dbReference>
<dbReference type="OrthoDB" id="9780488at2"/>
<protein>
    <submittedName>
        <fullName evidence="2">Radical SAM-linked protein</fullName>
    </submittedName>
</protein>
<name>G8LYW6_ACECE</name>
<dbReference type="InterPro" id="IPR018768">
    <property type="entry name" value="DUF2344"/>
</dbReference>
<proteinExistence type="predicted"/>
<evidence type="ECO:0000313" key="2">
    <source>
        <dbReference type="EMBL" id="AEV67868.1"/>
    </source>
</evidence>
<dbReference type="HOGENOM" id="CLU_083579_0_1_9"/>
<reference evidence="2 3" key="2">
    <citation type="journal article" date="2012" name="Stand. Genomic Sci.">
        <title>Complete Genome Sequence of Clostridium clariflavum DSM 19732.</title>
        <authorList>
            <person name="Izquierdo J.A."/>
            <person name="Goodwin L."/>
            <person name="Davenport K.W."/>
            <person name="Teshima H."/>
            <person name="Bruce D."/>
            <person name="Detter C."/>
            <person name="Tapia R."/>
            <person name="Han S."/>
            <person name="Land M."/>
            <person name="Hauser L."/>
            <person name="Jeffries C.D."/>
            <person name="Han J."/>
            <person name="Pitluck S."/>
            <person name="Nolan M."/>
            <person name="Chen A."/>
            <person name="Huntemann M."/>
            <person name="Mavromatis K."/>
            <person name="Mikhailova N."/>
            <person name="Liolios K."/>
            <person name="Woyke T."/>
            <person name="Lynd L.R."/>
        </authorList>
    </citation>
    <scope>NUCLEOTIDE SEQUENCE [LARGE SCALE GENOMIC DNA]</scope>
    <source>
        <strain evidence="3">DSM 19732 / NBRC 101661 / EBR45</strain>
    </source>
</reference>
<evidence type="ECO:0000313" key="3">
    <source>
        <dbReference type="Proteomes" id="UP000005435"/>
    </source>
</evidence>
<dbReference type="RefSeq" id="WP_014254484.1">
    <property type="nucleotide sequence ID" value="NC_016627.1"/>
</dbReference>
<dbReference type="STRING" id="720554.Clocl_1207"/>
<sequence length="271" mass="30823">MISIRARFTRGEEIKFISHLDMMKMFERALRRSGLPVYYSQGFNPHPQIVFGLPLSVGVTSEAEYVDIVFSDYVEPRQFIEIMNKQMPKGLEILEAGIKESKSNIMASISKASYEVLATISQNPCIDEINEKIEQFLNNSEILIQKESKGKVKKVNIKPMIYKFNAYYIDNGNIVEHNKDAQFSNIALLEYINNINHSLSLQEREKIKGYYGFSLLVAAGSMANLKPELALQAFGEWTGFDLDVIKIHRSGLFIDKGDRTLTPLDNELLAI</sequence>